<dbReference type="InterPro" id="IPR011766">
    <property type="entry name" value="TPP_enzyme_TPP-bd"/>
</dbReference>
<dbReference type="GO" id="GO:0033980">
    <property type="term" value="F:phosphonopyruvate decarboxylase activity"/>
    <property type="evidence" value="ECO:0007669"/>
    <property type="project" value="UniProtKB-EC"/>
</dbReference>
<keyword evidence="1" id="KW-0210">Decarboxylase</keyword>
<evidence type="ECO:0000259" key="5">
    <source>
        <dbReference type="Pfam" id="PF02775"/>
    </source>
</evidence>
<organism evidence="6 7">
    <name type="scientific">Streptomyces caledonius</name>
    <dbReference type="NCBI Taxonomy" id="3134107"/>
    <lineage>
        <taxon>Bacteria</taxon>
        <taxon>Bacillati</taxon>
        <taxon>Actinomycetota</taxon>
        <taxon>Actinomycetes</taxon>
        <taxon>Kitasatosporales</taxon>
        <taxon>Streptomycetaceae</taxon>
        <taxon>Streptomyces</taxon>
    </lineage>
</organism>
<dbReference type="Pfam" id="PF02775">
    <property type="entry name" value="TPP_enzyme_C"/>
    <property type="match status" value="1"/>
</dbReference>
<dbReference type="PANTHER" id="PTHR42818:SF1">
    <property type="entry name" value="SULFOPYRUVATE DECARBOXYLASE"/>
    <property type="match status" value="1"/>
</dbReference>
<dbReference type="InterPro" id="IPR000399">
    <property type="entry name" value="TPP-bd_CS"/>
</dbReference>
<reference evidence="6 7" key="1">
    <citation type="submission" date="2024-03" db="EMBL/GenBank/DDBJ databases">
        <title>Novel Streptomyces species of biotechnological and ecological value are a feature of Machair soil.</title>
        <authorList>
            <person name="Prole J.R."/>
            <person name="Goodfellow M."/>
            <person name="Allenby N."/>
            <person name="Ward A.C."/>
        </authorList>
    </citation>
    <scope>NUCLEOTIDE SEQUENCE [LARGE SCALE GENOMIC DNA]</scope>
    <source>
        <strain evidence="6 7">MS1.HAVA.3</strain>
    </source>
</reference>
<evidence type="ECO:0000256" key="4">
    <source>
        <dbReference type="NCBIfam" id="TIGR03297"/>
    </source>
</evidence>
<keyword evidence="3 6" id="KW-0456">Lyase</keyword>
<dbReference type="InterPro" id="IPR051818">
    <property type="entry name" value="TPP_dependent_decarboxylase"/>
</dbReference>
<proteinExistence type="predicted"/>
<dbReference type="PROSITE" id="PS00187">
    <property type="entry name" value="TPP_ENZYMES"/>
    <property type="match status" value="1"/>
</dbReference>
<evidence type="ECO:0000256" key="3">
    <source>
        <dbReference type="ARBA" id="ARBA00023239"/>
    </source>
</evidence>
<name>A0ABU8U894_9ACTN</name>
<dbReference type="Gene3D" id="3.40.50.970">
    <property type="match status" value="2"/>
</dbReference>
<evidence type="ECO:0000313" key="6">
    <source>
        <dbReference type="EMBL" id="MEJ8643880.1"/>
    </source>
</evidence>
<dbReference type="Proteomes" id="UP001382904">
    <property type="component" value="Unassembled WGS sequence"/>
</dbReference>
<dbReference type="InterPro" id="IPR017684">
    <property type="entry name" value="Phosphono-pyrv_decarboxylase"/>
</dbReference>
<dbReference type="EC" id="4.1.1.82" evidence="4"/>
<dbReference type="InterPro" id="IPR029061">
    <property type="entry name" value="THDP-binding"/>
</dbReference>
<feature type="domain" description="Thiamine pyrophosphate enzyme TPP-binding" evidence="5">
    <location>
        <begin position="209"/>
        <end position="334"/>
    </location>
</feature>
<dbReference type="NCBIfam" id="TIGR03297">
    <property type="entry name" value="Ppyr-DeCO2ase"/>
    <property type="match status" value="1"/>
</dbReference>
<dbReference type="EMBL" id="JBBKAM010000002">
    <property type="protein sequence ID" value="MEJ8643880.1"/>
    <property type="molecule type" value="Genomic_DNA"/>
</dbReference>
<protein>
    <recommendedName>
        <fullName evidence="4">Phosphonopyruvate decarboxylase</fullName>
        <ecNumber evidence="4">4.1.1.82</ecNumber>
    </recommendedName>
</protein>
<dbReference type="PANTHER" id="PTHR42818">
    <property type="entry name" value="SULFOPYRUVATE DECARBOXYLASE SUBUNIT ALPHA"/>
    <property type="match status" value="1"/>
</dbReference>
<keyword evidence="7" id="KW-1185">Reference proteome</keyword>
<dbReference type="SUPFAM" id="SSF52518">
    <property type="entry name" value="Thiamin diphosphate-binding fold (THDP-binding)"/>
    <property type="match status" value="2"/>
</dbReference>
<evidence type="ECO:0000313" key="7">
    <source>
        <dbReference type="Proteomes" id="UP001382904"/>
    </source>
</evidence>
<evidence type="ECO:0000256" key="1">
    <source>
        <dbReference type="ARBA" id="ARBA00022793"/>
    </source>
</evidence>
<sequence length="373" mass="38958">MERVISAEFFCAELDRRGFGFFSGVPCSFLKGPFALLEQRGSYVPAPNEGIALSMAAGAELGGTKAAVLAQNSGLGNLLDPLTSLVMAYEIPLLLFVSLRGWPDTADDEPHHAAMGAATLGVLQAVGVAHGVLEPTEESLSALLDRAARERAERRSFVVLVPAATVDTCAVPAAVADASLMTRQEAVEAVAGHLDGALVYSTTGMISRELFGVRDTPHTFYMQGSMGHAIGLGLGTALNRPDQRVVVVDGDGAALMHLGGLALVGERRPANLTHLVLDNGVYDSTGGQRTRDTAMRWDELALAAGYRTGQVCRTAKEADAHLAEIAGLPGPHLVALHIGRGGPTPPRVTSAHTNAGVRARFQAAAADTSKGLK</sequence>
<comment type="caution">
    <text evidence="6">The sequence shown here is derived from an EMBL/GenBank/DDBJ whole genome shotgun (WGS) entry which is preliminary data.</text>
</comment>
<evidence type="ECO:0000256" key="2">
    <source>
        <dbReference type="ARBA" id="ARBA00023052"/>
    </source>
</evidence>
<dbReference type="CDD" id="cd07035">
    <property type="entry name" value="TPP_PYR_POX_like"/>
    <property type="match status" value="1"/>
</dbReference>
<keyword evidence="2" id="KW-0786">Thiamine pyrophosphate</keyword>
<accession>A0ABU8U894</accession>
<gene>
    <name evidence="6" type="primary">aepY</name>
    <name evidence="6" type="ORF">WKI68_25930</name>
</gene>